<proteinExistence type="predicted"/>
<dbReference type="EMBL" id="CAMPGE010021278">
    <property type="protein sequence ID" value="CAI2379435.1"/>
    <property type="molecule type" value="Genomic_DNA"/>
</dbReference>
<reference evidence="3" key="1">
    <citation type="submission" date="2023-07" db="EMBL/GenBank/DDBJ databases">
        <authorList>
            <consortium name="AG Swart"/>
            <person name="Singh M."/>
            <person name="Singh A."/>
            <person name="Seah K."/>
            <person name="Emmerich C."/>
        </authorList>
    </citation>
    <scope>NUCLEOTIDE SEQUENCE</scope>
    <source>
        <strain evidence="3">DP1</strain>
    </source>
</reference>
<sequence length="171" mass="19677">MKEKFKLEKSLKEQLEKEREARLQEEIQKTEIERNKKQGAKRLKTCGILEGYDFFLNNLCKHGLPKKEDAFDFAALCLLRFERKRKAEKMKELQDRINKRNHRFDIPEPPKVESPGKGSKKKGKGEKSKRSASPKTARSKGKGKKSDKPKSPPKSIKGKGKASSVKKLKKK</sequence>
<organism evidence="3 4">
    <name type="scientific">Euplotes crassus</name>
    <dbReference type="NCBI Taxonomy" id="5936"/>
    <lineage>
        <taxon>Eukaryota</taxon>
        <taxon>Sar</taxon>
        <taxon>Alveolata</taxon>
        <taxon>Ciliophora</taxon>
        <taxon>Intramacronucleata</taxon>
        <taxon>Spirotrichea</taxon>
        <taxon>Hypotrichia</taxon>
        <taxon>Euplotida</taxon>
        <taxon>Euplotidae</taxon>
        <taxon>Moneuplotes</taxon>
    </lineage>
</organism>
<evidence type="ECO:0000256" key="2">
    <source>
        <dbReference type="SAM" id="MobiDB-lite"/>
    </source>
</evidence>
<dbReference type="Proteomes" id="UP001295684">
    <property type="component" value="Unassembled WGS sequence"/>
</dbReference>
<gene>
    <name evidence="3" type="ORF">ECRASSUSDP1_LOCUS20845</name>
</gene>
<comment type="caution">
    <text evidence="3">The sequence shown here is derived from an EMBL/GenBank/DDBJ whole genome shotgun (WGS) entry which is preliminary data.</text>
</comment>
<evidence type="ECO:0000313" key="4">
    <source>
        <dbReference type="Proteomes" id="UP001295684"/>
    </source>
</evidence>
<feature type="region of interest" description="Disordered" evidence="2">
    <location>
        <begin position="88"/>
        <end position="171"/>
    </location>
</feature>
<accession>A0AAD1XWB3</accession>
<evidence type="ECO:0000313" key="3">
    <source>
        <dbReference type="EMBL" id="CAI2379435.1"/>
    </source>
</evidence>
<protein>
    <submittedName>
        <fullName evidence="3">Uncharacterized protein</fullName>
    </submittedName>
</protein>
<feature type="coiled-coil region" evidence="1">
    <location>
        <begin position="8"/>
        <end position="40"/>
    </location>
</feature>
<feature type="compositionally biased region" description="Basic and acidic residues" evidence="2">
    <location>
        <begin position="89"/>
        <end position="111"/>
    </location>
</feature>
<keyword evidence="4" id="KW-1185">Reference proteome</keyword>
<keyword evidence="1" id="KW-0175">Coiled coil</keyword>
<name>A0AAD1XWB3_EUPCR</name>
<evidence type="ECO:0000256" key="1">
    <source>
        <dbReference type="SAM" id="Coils"/>
    </source>
</evidence>
<feature type="compositionally biased region" description="Basic residues" evidence="2">
    <location>
        <begin position="156"/>
        <end position="171"/>
    </location>
</feature>
<dbReference type="AlphaFoldDB" id="A0AAD1XWB3"/>